<protein>
    <recommendedName>
        <fullName evidence="4">Small ribosomal subunit protein uS15c</fullName>
    </recommendedName>
    <alternativeName>
        <fullName evidence="5">30S ribosomal protein S15, chloroplastic</fullName>
    </alternativeName>
</protein>
<evidence type="ECO:0000256" key="6">
    <source>
        <dbReference type="SAM" id="MobiDB-lite"/>
    </source>
</evidence>
<dbReference type="NCBIfam" id="TIGR00952">
    <property type="entry name" value="S15_bact"/>
    <property type="match status" value="1"/>
</dbReference>
<sequence>MRLTLYRARRRPLTNPSLLQFLSPSSSFSSPPSSTGPPDDDGGAFSDPQPPPETKPSATSFLRDVRASLKHKEEMWRPQNLAQVRSNSPPSRSPAAGPYLDIRESLREYGQRSSAPPPNPAQGQQQQQPRQQISFLKLYQRNTAAEGDRDGGVQSGFTGANTSLSFEHIRASLGALAKRPGSNNRRADSTQSWSTGSIFGKRAAREASSTRFGGGTLGGMTLQRPDRANEIGRMGITEEYAYTELGEELKKLRPGQKQGQKGWFSLKELSERLSKLRELEKKRDVGPMKEMRAGLEAVATMREKENERSSSNFRIASMIGITPDYQLTIPKEHLVEKYFHPDNMSSQEKMKLELAQVREEFKASESDCGSARVQVAQLTTKIKHLSSVLHKKDKHSRKGLQEMVQKRKKLLKYLRRTDWDSYCMVLSKLGLRDNPDYKNL</sequence>
<name>A0AAV2FLF0_9ROSI</name>
<evidence type="ECO:0000313" key="7">
    <source>
        <dbReference type="EMBL" id="CAL1398807.1"/>
    </source>
</evidence>
<dbReference type="InterPro" id="IPR000589">
    <property type="entry name" value="Ribosomal_uS15"/>
</dbReference>
<dbReference type="GO" id="GO:0003735">
    <property type="term" value="F:structural constituent of ribosome"/>
    <property type="evidence" value="ECO:0007669"/>
    <property type="project" value="InterPro"/>
</dbReference>
<keyword evidence="3" id="KW-0687">Ribonucleoprotein</keyword>
<accession>A0AAV2FLF0</accession>
<dbReference type="InterPro" id="IPR009068">
    <property type="entry name" value="uS15_NS1_RNA-bd_sf"/>
</dbReference>
<dbReference type="InterPro" id="IPR005290">
    <property type="entry name" value="Ribosomal_uS15_bac-type"/>
</dbReference>
<dbReference type="CDD" id="cd00353">
    <property type="entry name" value="Ribosomal_S15p_S13e"/>
    <property type="match status" value="1"/>
</dbReference>
<dbReference type="GO" id="GO:0005737">
    <property type="term" value="C:cytoplasm"/>
    <property type="evidence" value="ECO:0007669"/>
    <property type="project" value="UniProtKB-ARBA"/>
</dbReference>
<dbReference type="GO" id="GO:0005840">
    <property type="term" value="C:ribosome"/>
    <property type="evidence" value="ECO:0007669"/>
    <property type="project" value="UniProtKB-KW"/>
</dbReference>
<feature type="compositionally biased region" description="Low complexity" evidence="6">
    <location>
        <begin position="85"/>
        <end position="98"/>
    </location>
</feature>
<dbReference type="Gene3D" id="1.10.287.10">
    <property type="entry name" value="S15/NS1, RNA-binding"/>
    <property type="match status" value="1"/>
</dbReference>
<dbReference type="AlphaFoldDB" id="A0AAV2FLF0"/>
<evidence type="ECO:0000256" key="2">
    <source>
        <dbReference type="ARBA" id="ARBA00022980"/>
    </source>
</evidence>
<organism evidence="7 8">
    <name type="scientific">Linum trigynum</name>
    <dbReference type="NCBI Taxonomy" id="586398"/>
    <lineage>
        <taxon>Eukaryota</taxon>
        <taxon>Viridiplantae</taxon>
        <taxon>Streptophyta</taxon>
        <taxon>Embryophyta</taxon>
        <taxon>Tracheophyta</taxon>
        <taxon>Spermatophyta</taxon>
        <taxon>Magnoliopsida</taxon>
        <taxon>eudicotyledons</taxon>
        <taxon>Gunneridae</taxon>
        <taxon>Pentapetalae</taxon>
        <taxon>rosids</taxon>
        <taxon>fabids</taxon>
        <taxon>Malpighiales</taxon>
        <taxon>Linaceae</taxon>
        <taxon>Linum</taxon>
    </lineage>
</organism>
<gene>
    <name evidence="7" type="ORF">LTRI10_LOCUS39020</name>
</gene>
<feature type="compositionally biased region" description="Low complexity" evidence="6">
    <location>
        <begin position="121"/>
        <end position="130"/>
    </location>
</feature>
<feature type="compositionally biased region" description="Basic and acidic residues" evidence="6">
    <location>
        <begin position="63"/>
        <end position="76"/>
    </location>
</feature>
<comment type="similarity">
    <text evidence="1">Belongs to the universal ribosomal protein uS15 family.</text>
</comment>
<evidence type="ECO:0000256" key="4">
    <source>
        <dbReference type="ARBA" id="ARBA00035250"/>
    </source>
</evidence>
<proteinExistence type="inferred from homology"/>
<dbReference type="SUPFAM" id="SSF47060">
    <property type="entry name" value="S15/NS1 RNA-binding domain"/>
    <property type="match status" value="1"/>
</dbReference>
<evidence type="ECO:0000313" key="8">
    <source>
        <dbReference type="Proteomes" id="UP001497516"/>
    </source>
</evidence>
<evidence type="ECO:0000256" key="3">
    <source>
        <dbReference type="ARBA" id="ARBA00023274"/>
    </source>
</evidence>
<dbReference type="HAMAP" id="MF_01343_B">
    <property type="entry name" value="Ribosomal_uS15_B"/>
    <property type="match status" value="1"/>
</dbReference>
<dbReference type="EMBL" id="OZ034820">
    <property type="protein sequence ID" value="CAL1398807.1"/>
    <property type="molecule type" value="Genomic_DNA"/>
</dbReference>
<evidence type="ECO:0000256" key="5">
    <source>
        <dbReference type="ARBA" id="ARBA00035484"/>
    </source>
</evidence>
<feature type="compositionally biased region" description="Basic and acidic residues" evidence="6">
    <location>
        <begin position="101"/>
        <end position="110"/>
    </location>
</feature>
<dbReference type="PANTHER" id="PTHR47546:SF3">
    <property type="entry name" value="30S RIBOSOMAL PROTEIN S15, CHLOROPLASTIC"/>
    <property type="match status" value="1"/>
</dbReference>
<dbReference type="SMART" id="SM01387">
    <property type="entry name" value="Ribosomal_S15"/>
    <property type="match status" value="1"/>
</dbReference>
<feature type="region of interest" description="Disordered" evidence="6">
    <location>
        <begin position="177"/>
        <end position="228"/>
    </location>
</feature>
<keyword evidence="8" id="KW-1185">Reference proteome</keyword>
<dbReference type="PANTHER" id="PTHR47546">
    <property type="entry name" value="S15/NS1, RNA-BINDING PROTEIN"/>
    <property type="match status" value="1"/>
</dbReference>
<feature type="compositionally biased region" description="Polar residues" evidence="6">
    <location>
        <begin position="181"/>
        <end position="197"/>
    </location>
</feature>
<evidence type="ECO:0000256" key="1">
    <source>
        <dbReference type="ARBA" id="ARBA00008434"/>
    </source>
</evidence>
<dbReference type="Proteomes" id="UP001497516">
    <property type="component" value="Chromosome 7"/>
</dbReference>
<dbReference type="Pfam" id="PF00312">
    <property type="entry name" value="Ribosomal_S15"/>
    <property type="match status" value="1"/>
</dbReference>
<feature type="region of interest" description="Disordered" evidence="6">
    <location>
        <begin position="1"/>
        <end position="130"/>
    </location>
</feature>
<reference evidence="7 8" key="1">
    <citation type="submission" date="2024-04" db="EMBL/GenBank/DDBJ databases">
        <authorList>
            <person name="Fracassetti M."/>
        </authorList>
    </citation>
    <scope>NUCLEOTIDE SEQUENCE [LARGE SCALE GENOMIC DNA]</scope>
</reference>
<keyword evidence="2" id="KW-0689">Ribosomal protein</keyword>
<dbReference type="GO" id="GO:1990904">
    <property type="term" value="C:ribonucleoprotein complex"/>
    <property type="evidence" value="ECO:0007669"/>
    <property type="project" value="UniProtKB-KW"/>
</dbReference>
<dbReference type="GO" id="GO:0006412">
    <property type="term" value="P:translation"/>
    <property type="evidence" value="ECO:0007669"/>
    <property type="project" value="InterPro"/>
</dbReference>
<feature type="compositionally biased region" description="Low complexity" evidence="6">
    <location>
        <begin position="16"/>
        <end position="33"/>
    </location>
</feature>